<dbReference type="PANTHER" id="PTHR44337">
    <property type="entry name" value="CARCINOEMBRYONIC ANTIGEN-RELATED CELL ADHESION MOLECULE 8"/>
    <property type="match status" value="1"/>
</dbReference>
<evidence type="ECO:0000313" key="9">
    <source>
        <dbReference type="Proteomes" id="UP001274896"/>
    </source>
</evidence>
<dbReference type="Pfam" id="PF07679">
    <property type="entry name" value="I-set"/>
    <property type="match status" value="1"/>
</dbReference>
<evidence type="ECO:0000256" key="2">
    <source>
        <dbReference type="ARBA" id="ARBA00023157"/>
    </source>
</evidence>
<keyword evidence="4" id="KW-0393">Immunoglobulin domain</keyword>
<dbReference type="SMART" id="SM00408">
    <property type="entry name" value="IGc2"/>
    <property type="match status" value="2"/>
</dbReference>
<dbReference type="AlphaFoldDB" id="A0AAE0RE07"/>
<keyword evidence="9" id="KW-1185">Reference proteome</keyword>
<evidence type="ECO:0000256" key="4">
    <source>
        <dbReference type="ARBA" id="ARBA00023319"/>
    </source>
</evidence>
<dbReference type="InterPro" id="IPR013783">
    <property type="entry name" value="Ig-like_fold"/>
</dbReference>
<sequence>MEQLMMVILFITLLKGYNQEQILFPPAPINKEVGASVLFTIEPFSQPIKAIRWNFNSSDFIIYSDTESEIIDPQYQSRVVLNHTTAELELKYLTMADSGKYTLIVTFVTGIGIANHTFLQVYEPVLSFGIVGPEGYLIEHNRANFTCMGNGTISSIMWKKDNEILDSSSSITFLDDNRTMVINPLMRSDTGDYQCTLSNPVSSSSTYYGMLVNYGPDVRLLGVQTFEEGSDILLLCLADSEPVPTVTWTVRGVPSKNPFLYVTENSNPSDTGDYNCTCWNPVTGITTSAVQYVTVRWPSHPIYQNKQPTPPPRGRLPALPDKQTNETHIYCTAVG</sequence>
<comment type="caution">
    <text evidence="8">The sequence shown here is derived from an EMBL/GenBank/DDBJ whole genome shotgun (WGS) entry which is preliminary data.</text>
</comment>
<evidence type="ECO:0000256" key="1">
    <source>
        <dbReference type="ARBA" id="ARBA00022729"/>
    </source>
</evidence>
<evidence type="ECO:0000259" key="7">
    <source>
        <dbReference type="PROSITE" id="PS50835"/>
    </source>
</evidence>
<dbReference type="InterPro" id="IPR013098">
    <property type="entry name" value="Ig_I-set"/>
</dbReference>
<feature type="signal peptide" evidence="6">
    <location>
        <begin position="1"/>
        <end position="16"/>
    </location>
</feature>
<dbReference type="PROSITE" id="PS50835">
    <property type="entry name" value="IG_LIKE"/>
    <property type="match status" value="2"/>
</dbReference>
<dbReference type="SUPFAM" id="SSF48726">
    <property type="entry name" value="Immunoglobulin"/>
    <property type="match status" value="3"/>
</dbReference>
<organism evidence="8 9">
    <name type="scientific">Hemibagrus guttatus</name>
    <dbReference type="NCBI Taxonomy" id="175788"/>
    <lineage>
        <taxon>Eukaryota</taxon>
        <taxon>Metazoa</taxon>
        <taxon>Chordata</taxon>
        <taxon>Craniata</taxon>
        <taxon>Vertebrata</taxon>
        <taxon>Euteleostomi</taxon>
        <taxon>Actinopterygii</taxon>
        <taxon>Neopterygii</taxon>
        <taxon>Teleostei</taxon>
        <taxon>Ostariophysi</taxon>
        <taxon>Siluriformes</taxon>
        <taxon>Bagridae</taxon>
        <taxon>Hemibagrus</taxon>
    </lineage>
</organism>
<evidence type="ECO:0000313" key="8">
    <source>
        <dbReference type="EMBL" id="KAK3551256.1"/>
    </source>
</evidence>
<feature type="domain" description="Ig-like" evidence="7">
    <location>
        <begin position="124"/>
        <end position="213"/>
    </location>
</feature>
<dbReference type="PANTHER" id="PTHR44337:SF16">
    <property type="entry name" value="CARCINOEMBRYONIC ANTIGEN-RELATED CELL ADHESION MOLECULE 20-LIKE-RELATED"/>
    <property type="match status" value="1"/>
</dbReference>
<dbReference type="Gene3D" id="2.60.40.10">
    <property type="entry name" value="Immunoglobulins"/>
    <property type="match status" value="3"/>
</dbReference>
<dbReference type="InterPro" id="IPR003599">
    <property type="entry name" value="Ig_sub"/>
</dbReference>
<evidence type="ECO:0000256" key="6">
    <source>
        <dbReference type="SAM" id="SignalP"/>
    </source>
</evidence>
<name>A0AAE0RE07_9TELE</name>
<feature type="region of interest" description="Disordered" evidence="5">
    <location>
        <begin position="302"/>
        <end position="321"/>
    </location>
</feature>
<dbReference type="Pfam" id="PF13927">
    <property type="entry name" value="Ig_3"/>
    <property type="match status" value="1"/>
</dbReference>
<dbReference type="EMBL" id="JAUCMX010000003">
    <property type="protein sequence ID" value="KAK3551256.1"/>
    <property type="molecule type" value="Genomic_DNA"/>
</dbReference>
<keyword evidence="3" id="KW-0325">Glycoprotein</keyword>
<accession>A0AAE0RE07</accession>
<keyword evidence="1 6" id="KW-0732">Signal</keyword>
<reference evidence="8" key="1">
    <citation type="submission" date="2023-06" db="EMBL/GenBank/DDBJ databases">
        <title>Male Hemibagrus guttatus genome.</title>
        <authorList>
            <person name="Bian C."/>
        </authorList>
    </citation>
    <scope>NUCLEOTIDE SEQUENCE</scope>
    <source>
        <strain evidence="8">Male_cb2023</strain>
        <tissue evidence="8">Muscle</tissue>
    </source>
</reference>
<protein>
    <recommendedName>
        <fullName evidence="7">Ig-like domain-containing protein</fullName>
    </recommendedName>
</protein>
<keyword evidence="2" id="KW-1015">Disulfide bond</keyword>
<dbReference type="InterPro" id="IPR036179">
    <property type="entry name" value="Ig-like_dom_sf"/>
</dbReference>
<dbReference type="InterPro" id="IPR007110">
    <property type="entry name" value="Ig-like_dom"/>
</dbReference>
<dbReference type="InterPro" id="IPR052598">
    <property type="entry name" value="IgSF_CEA-related"/>
</dbReference>
<dbReference type="SMART" id="SM00409">
    <property type="entry name" value="IG"/>
    <property type="match status" value="3"/>
</dbReference>
<feature type="domain" description="Ig-like" evidence="7">
    <location>
        <begin position="216"/>
        <end position="294"/>
    </location>
</feature>
<dbReference type="InterPro" id="IPR003598">
    <property type="entry name" value="Ig_sub2"/>
</dbReference>
<feature type="chain" id="PRO_5042091217" description="Ig-like domain-containing protein" evidence="6">
    <location>
        <begin position="17"/>
        <end position="335"/>
    </location>
</feature>
<evidence type="ECO:0000256" key="3">
    <source>
        <dbReference type="ARBA" id="ARBA00023180"/>
    </source>
</evidence>
<evidence type="ECO:0000256" key="5">
    <source>
        <dbReference type="SAM" id="MobiDB-lite"/>
    </source>
</evidence>
<gene>
    <name evidence="8" type="ORF">QTP70_013971</name>
</gene>
<proteinExistence type="predicted"/>
<dbReference type="Proteomes" id="UP001274896">
    <property type="component" value="Unassembled WGS sequence"/>
</dbReference>